<dbReference type="Gene3D" id="3.30.160.60">
    <property type="entry name" value="Classic Zinc Finger"/>
    <property type="match status" value="3"/>
</dbReference>
<keyword evidence="1" id="KW-0862">Zinc</keyword>
<feature type="compositionally biased region" description="Basic and acidic residues" evidence="2">
    <location>
        <begin position="816"/>
        <end position="830"/>
    </location>
</feature>
<dbReference type="PROSITE" id="PS50157">
    <property type="entry name" value="ZINC_FINGER_C2H2_2"/>
    <property type="match status" value="1"/>
</dbReference>
<comment type="caution">
    <text evidence="4">The sequence shown here is derived from an EMBL/GenBank/DDBJ whole genome shotgun (WGS) entry which is preliminary data.</text>
</comment>
<keyword evidence="1" id="KW-0479">Metal-binding</keyword>
<dbReference type="Pfam" id="PF00096">
    <property type="entry name" value="zf-C2H2"/>
    <property type="match status" value="1"/>
</dbReference>
<feature type="compositionally biased region" description="Polar residues" evidence="2">
    <location>
        <begin position="140"/>
        <end position="151"/>
    </location>
</feature>
<feature type="domain" description="C2H2-type" evidence="3">
    <location>
        <begin position="311"/>
        <end position="339"/>
    </location>
</feature>
<dbReference type="EMBL" id="JAVFWL010000002">
    <property type="protein sequence ID" value="KAK6733729.1"/>
    <property type="molecule type" value="Genomic_DNA"/>
</dbReference>
<evidence type="ECO:0000256" key="2">
    <source>
        <dbReference type="SAM" id="MobiDB-lite"/>
    </source>
</evidence>
<dbReference type="InterPro" id="IPR013087">
    <property type="entry name" value="Znf_C2H2_type"/>
</dbReference>
<reference evidence="4 5" key="1">
    <citation type="submission" date="2023-08" db="EMBL/GenBank/DDBJ databases">
        <title>A Necator americanus chromosomal reference genome.</title>
        <authorList>
            <person name="Ilik V."/>
            <person name="Petrzelkova K.J."/>
            <person name="Pardy F."/>
            <person name="Fuh T."/>
            <person name="Niatou-Singa F.S."/>
            <person name="Gouil Q."/>
            <person name="Baker L."/>
            <person name="Ritchie M.E."/>
            <person name="Jex A.R."/>
            <person name="Gazzola D."/>
            <person name="Li H."/>
            <person name="Toshio Fujiwara R."/>
            <person name="Zhan B."/>
            <person name="Aroian R.V."/>
            <person name="Pafco B."/>
            <person name="Schwarz E.M."/>
        </authorList>
    </citation>
    <scope>NUCLEOTIDE SEQUENCE [LARGE SCALE GENOMIC DNA]</scope>
    <source>
        <strain evidence="4 5">Aroian</strain>
        <tissue evidence="4">Whole animal</tissue>
    </source>
</reference>
<keyword evidence="1" id="KW-0863">Zinc-finger</keyword>
<feature type="compositionally biased region" description="Low complexity" evidence="2">
    <location>
        <begin position="110"/>
        <end position="122"/>
    </location>
</feature>
<feature type="region of interest" description="Disordered" evidence="2">
    <location>
        <begin position="798"/>
        <end position="835"/>
    </location>
</feature>
<proteinExistence type="predicted"/>
<dbReference type="Proteomes" id="UP001303046">
    <property type="component" value="Unassembled WGS sequence"/>
</dbReference>
<feature type="region of interest" description="Disordered" evidence="2">
    <location>
        <begin position="273"/>
        <end position="296"/>
    </location>
</feature>
<evidence type="ECO:0000313" key="4">
    <source>
        <dbReference type="EMBL" id="KAK6733729.1"/>
    </source>
</evidence>
<sequence>MRDDETTQTGGGKVFNPEAYCDICQKEFCNKYYLATHRAAKHGHTTTNSTNLMLSSQSGVDLSALGRGADSTQNMDIQQLMMGLDQSALSGNNALRSLYLSQMGMGGGSPSPSSLPSSGSASVTGATQDAGPEPSPKAVTPTSQADNTSGLPSWFSGLLPPQLQQQGIPNNMNALLEQMQAMQNLQLLGGNLGGNMGAIAAALAQNPGTAANFLTNTPNKLRPQKKHSIVEGSPLNNVPSSPQHAVNMQLGGAFPFSLIPSTSTASQASVIMNTSESRDDVTPPAGKRIKTDEDEEKMERAKEVASSPTTFRCGDCDKVFKSAEFLEHHKLMQHSGFSQQLLSGLLPQGFPTLPFMLPGGMPQQFQIPDMDSLTALNTPKQPTTVKRQYSSNGKNYCDLCNKEVCNKYFLRTHMLKMHGIVIDENKTVIANIDTLEKERMGTLSFRCDICHTEHKSRHLLRQHKQDVHGVVPLSTPQNRILEPNAVSGLSPAVGGGAIAEEKLEKCPLCERRVPAASLTAHIQNEHTGSGGMSVTQTPASPSLECKFCPSTFKDQMELHLHQINQHTVELLQQTQQMDVKKQSTDTNASILRCMRCQYTTRDPRNLEMHVERHERMNEATREANAELTSDAALRATTEAALKMMVANQLENDSVKCSLCDVRCPDEATLEAHSAVAHNGLNLTVRKEKKDENDVETDKIANERNSHTSGSMSPSGESLPEGFGKPDKSFEVYESVAGLYSELRRLADVSGLKASIDGTDTAEPLTDCATASYSYRRSTKRRFVVSFVDLKKAFELVKSSGRGSSGQPQRPYPVHKGSGDEQEERRDPEQGRRRRATWGAYKSVEDVVKRTGNTRLRTHLFNSSCCVLQKHEHFASKKKMREKNKMGHVMRFNDNLVQEQWVTGFHGIKGTTGRPPNRWSDVLRKSFEEKLYLLCVPRERRNYFAALTRDRNKWKNYWRPFEQFEKQRESR</sequence>
<dbReference type="SMART" id="SM00355">
    <property type="entry name" value="ZnF_C2H2"/>
    <property type="match status" value="8"/>
</dbReference>
<feature type="region of interest" description="Disordered" evidence="2">
    <location>
        <begin position="686"/>
        <end position="722"/>
    </location>
</feature>
<gene>
    <name evidence="4" type="primary">Necator_chrII.g5262</name>
    <name evidence="4" type="ORF">RB195_017469</name>
</gene>
<evidence type="ECO:0000313" key="5">
    <source>
        <dbReference type="Proteomes" id="UP001303046"/>
    </source>
</evidence>
<evidence type="ECO:0000256" key="1">
    <source>
        <dbReference type="PROSITE-ProRule" id="PRU00042"/>
    </source>
</evidence>
<dbReference type="PROSITE" id="PS00028">
    <property type="entry name" value="ZINC_FINGER_C2H2_1"/>
    <property type="match status" value="5"/>
</dbReference>
<organism evidence="4 5">
    <name type="scientific">Necator americanus</name>
    <name type="common">Human hookworm</name>
    <dbReference type="NCBI Taxonomy" id="51031"/>
    <lineage>
        <taxon>Eukaryota</taxon>
        <taxon>Metazoa</taxon>
        <taxon>Ecdysozoa</taxon>
        <taxon>Nematoda</taxon>
        <taxon>Chromadorea</taxon>
        <taxon>Rhabditida</taxon>
        <taxon>Rhabditina</taxon>
        <taxon>Rhabditomorpha</taxon>
        <taxon>Strongyloidea</taxon>
        <taxon>Ancylostomatidae</taxon>
        <taxon>Bunostominae</taxon>
        <taxon>Necator</taxon>
    </lineage>
</organism>
<feature type="compositionally biased region" description="Basic and acidic residues" evidence="2">
    <location>
        <begin position="686"/>
        <end position="705"/>
    </location>
</feature>
<keyword evidence="5" id="KW-1185">Reference proteome</keyword>
<accession>A0ABR1C5E9</accession>
<protein>
    <recommendedName>
        <fullName evidence="3">C2H2-type domain-containing protein</fullName>
    </recommendedName>
</protein>
<dbReference type="PANTHER" id="PTHR21190">
    <property type="entry name" value="GH10077P"/>
    <property type="match status" value="1"/>
</dbReference>
<dbReference type="PANTHER" id="PTHR21190:SF1">
    <property type="entry name" value="GH10077P"/>
    <property type="match status" value="1"/>
</dbReference>
<feature type="region of interest" description="Disordered" evidence="2">
    <location>
        <begin position="105"/>
        <end position="158"/>
    </location>
</feature>
<evidence type="ECO:0000259" key="3">
    <source>
        <dbReference type="PROSITE" id="PS50157"/>
    </source>
</evidence>
<feature type="compositionally biased region" description="Polar residues" evidence="2">
    <location>
        <begin position="706"/>
        <end position="715"/>
    </location>
</feature>
<feature type="compositionally biased region" description="Low complexity" evidence="2">
    <location>
        <begin position="798"/>
        <end position="808"/>
    </location>
</feature>
<name>A0ABR1C5E9_NECAM</name>